<feature type="transmembrane region" description="Helical" evidence="1">
    <location>
        <begin position="12"/>
        <end position="29"/>
    </location>
</feature>
<keyword evidence="1" id="KW-0472">Membrane</keyword>
<evidence type="ECO:0000313" key="4">
    <source>
        <dbReference type="Proteomes" id="UP001163336"/>
    </source>
</evidence>
<dbReference type="InterPro" id="IPR010559">
    <property type="entry name" value="Sig_transdc_His_kin_internal"/>
</dbReference>
<keyword evidence="4" id="KW-1185">Reference proteome</keyword>
<keyword evidence="1" id="KW-0812">Transmembrane</keyword>
<dbReference type="EMBL" id="AP026966">
    <property type="protein sequence ID" value="BDT60193.1"/>
    <property type="molecule type" value="Genomic_DNA"/>
</dbReference>
<dbReference type="InterPro" id="IPR050640">
    <property type="entry name" value="Bact_2-comp_sensor_kinase"/>
</dbReference>
<organism evidence="3 4">
    <name type="scientific">Massilia varians</name>
    <dbReference type="NCBI Taxonomy" id="457921"/>
    <lineage>
        <taxon>Bacteria</taxon>
        <taxon>Pseudomonadati</taxon>
        <taxon>Pseudomonadota</taxon>
        <taxon>Betaproteobacteria</taxon>
        <taxon>Burkholderiales</taxon>
        <taxon>Oxalobacteraceae</taxon>
        <taxon>Telluria group</taxon>
        <taxon>Massilia</taxon>
    </lineage>
</organism>
<dbReference type="Gene3D" id="3.30.565.10">
    <property type="entry name" value="Histidine kinase-like ATPase, C-terminal domain"/>
    <property type="match status" value="1"/>
</dbReference>
<protein>
    <recommendedName>
        <fullName evidence="2">Histidine kinase/HSP90-like ATPase domain-containing protein</fullName>
    </recommendedName>
</protein>
<dbReference type="SUPFAM" id="SSF55874">
    <property type="entry name" value="ATPase domain of HSP90 chaperone/DNA topoisomerase II/histidine kinase"/>
    <property type="match status" value="1"/>
</dbReference>
<name>A0ABN6TD84_9BURK</name>
<dbReference type="InterPro" id="IPR036890">
    <property type="entry name" value="HATPase_C_sf"/>
</dbReference>
<accession>A0ABN6TD84</accession>
<keyword evidence="1" id="KW-1133">Transmembrane helix</keyword>
<sequence>MEDVIVNRVQNFLKLALVWSVVISAWRFVRLKRMGYNIDEIAKGSYCDLLVTIPAASAAVEAALALRLQQLQFDKAPRFTRRLLESRPRTRQSGANETSLQLTWPLCPTTVELYLSRVETGTQVRLRCSLRKGLYRFEVFPAPQEVTACLNFLRTNLVDATDNEMRLANALRKQDEFKHLAVEAQLRMLQTQIEPHFLFNTLANVQQMYRENIDEGEEMLNHLTAYFRGAVEGFRSDRSTVAKEMELSQRYLAIMRARMGDRLSFLFDAMEHVRHHPLPPAMLISLVENAIKHGIAPNAGGTVEVRALQVGDVVRLEVSDDGAGFSSVGGTGTGLTNLRDRLDALYGPRAWLEIDAGKNGGFKASIVLPFEGLA</sequence>
<dbReference type="SMART" id="SM00387">
    <property type="entry name" value="HATPase_c"/>
    <property type="match status" value="1"/>
</dbReference>
<dbReference type="Pfam" id="PF06580">
    <property type="entry name" value="His_kinase"/>
    <property type="match status" value="1"/>
</dbReference>
<evidence type="ECO:0000259" key="2">
    <source>
        <dbReference type="SMART" id="SM00387"/>
    </source>
</evidence>
<dbReference type="Proteomes" id="UP001163336">
    <property type="component" value="Chromosome"/>
</dbReference>
<dbReference type="InterPro" id="IPR003594">
    <property type="entry name" value="HATPase_dom"/>
</dbReference>
<gene>
    <name evidence="3" type="ORF">MasN3_36870</name>
</gene>
<dbReference type="PANTHER" id="PTHR34220">
    <property type="entry name" value="SENSOR HISTIDINE KINASE YPDA"/>
    <property type="match status" value="1"/>
</dbReference>
<evidence type="ECO:0000256" key="1">
    <source>
        <dbReference type="SAM" id="Phobius"/>
    </source>
</evidence>
<feature type="domain" description="Histidine kinase/HSP90-like ATPase" evidence="2">
    <location>
        <begin position="278"/>
        <end position="372"/>
    </location>
</feature>
<dbReference type="PANTHER" id="PTHR34220:SF9">
    <property type="entry name" value="SIGNAL TRANSDUCTION HISTIDINE KINASE INTERNAL REGION DOMAIN-CONTAINING PROTEIN"/>
    <property type="match status" value="1"/>
</dbReference>
<dbReference type="Pfam" id="PF02518">
    <property type="entry name" value="HATPase_c"/>
    <property type="match status" value="1"/>
</dbReference>
<reference evidence="3" key="1">
    <citation type="submission" date="2022-11" db="EMBL/GenBank/DDBJ databases">
        <title>Isolation and characterization of PLA-degrading bacterium Massilia sp. from Antarctic soil.</title>
        <authorList>
            <person name="Sato K."/>
            <person name="Gomez-Fuentes C."/>
            <person name="Ahmad S.A."/>
            <person name="Zulkharnain A."/>
        </authorList>
    </citation>
    <scope>NUCLEOTIDE SEQUENCE</scope>
    <source>
        <strain evidence="3">N-3</strain>
    </source>
</reference>
<proteinExistence type="predicted"/>
<evidence type="ECO:0000313" key="3">
    <source>
        <dbReference type="EMBL" id="BDT60193.1"/>
    </source>
</evidence>